<evidence type="ECO:0000313" key="1">
    <source>
        <dbReference type="EMBL" id="URD98914.1"/>
    </source>
</evidence>
<proteinExistence type="predicted"/>
<organism evidence="1 2">
    <name type="scientific">Musa troglodytarum</name>
    <name type="common">fe'i banana</name>
    <dbReference type="NCBI Taxonomy" id="320322"/>
    <lineage>
        <taxon>Eukaryota</taxon>
        <taxon>Viridiplantae</taxon>
        <taxon>Streptophyta</taxon>
        <taxon>Embryophyta</taxon>
        <taxon>Tracheophyta</taxon>
        <taxon>Spermatophyta</taxon>
        <taxon>Magnoliopsida</taxon>
        <taxon>Liliopsida</taxon>
        <taxon>Zingiberales</taxon>
        <taxon>Musaceae</taxon>
        <taxon>Musa</taxon>
    </lineage>
</organism>
<keyword evidence="2" id="KW-1185">Reference proteome</keyword>
<sequence>MSRVTFEAGRWPLVAGLPLPKASTAGDRVMTAGVWVFLLANGGDWEGNVRWKRGTDLRGGGEGETTGKKSVRLGIRSLTGRTRNGSNPLADSIRLGPTSTWTKDSIWAVQPTEVTPKRAHNHRTWKFSQASLPGFKRPMPSLCFAGILHRRAAPPHSVPPLLHLVWTRLVNLFVIWYEHPAGL</sequence>
<protein>
    <submittedName>
        <fullName evidence="1">Uncharacterized protein</fullName>
    </submittedName>
</protein>
<gene>
    <name evidence="1" type="ORF">MUK42_36549</name>
</gene>
<reference evidence="1" key="1">
    <citation type="submission" date="2022-05" db="EMBL/GenBank/DDBJ databases">
        <title>The Musa troglodytarum L. genome provides insights into the mechanism of non-climacteric behaviour and enrichment of carotenoids.</title>
        <authorList>
            <person name="Wang J."/>
        </authorList>
    </citation>
    <scope>NUCLEOTIDE SEQUENCE</scope>
    <source>
        <tissue evidence="1">Leaf</tissue>
    </source>
</reference>
<evidence type="ECO:0000313" key="2">
    <source>
        <dbReference type="Proteomes" id="UP001055439"/>
    </source>
</evidence>
<dbReference type="AlphaFoldDB" id="A0A9E7FMC5"/>
<dbReference type="Proteomes" id="UP001055439">
    <property type="component" value="Chromosome 4"/>
</dbReference>
<dbReference type="EMBL" id="CP097506">
    <property type="protein sequence ID" value="URD98914.1"/>
    <property type="molecule type" value="Genomic_DNA"/>
</dbReference>
<name>A0A9E7FMC5_9LILI</name>
<accession>A0A9E7FMC5</accession>